<evidence type="ECO:0000256" key="1">
    <source>
        <dbReference type="SAM" id="Coils"/>
    </source>
</evidence>
<organism evidence="3 4">
    <name type="scientific">Nostoc piscinale CENA21</name>
    <dbReference type="NCBI Taxonomy" id="224013"/>
    <lineage>
        <taxon>Bacteria</taxon>
        <taxon>Bacillati</taxon>
        <taxon>Cyanobacteriota</taxon>
        <taxon>Cyanophyceae</taxon>
        <taxon>Nostocales</taxon>
        <taxon>Nostocaceae</taxon>
        <taxon>Nostoc</taxon>
    </lineage>
</organism>
<dbReference type="Proteomes" id="UP000062645">
    <property type="component" value="Chromosome"/>
</dbReference>
<reference evidence="3 4" key="2">
    <citation type="journal article" date="2016" name="Genome Announc.">
        <title>Draft Genome Sequence of the N2-Fixing Cyanobacterium Nostoc piscinale CENA21, Isolated from the Brazilian Amazon Floodplain.</title>
        <authorList>
            <person name="Leao T."/>
            <person name="Guimaraes P.I."/>
            <person name="de Melo A.G."/>
            <person name="Ramos R.T."/>
            <person name="Leao P.N."/>
            <person name="Silva A."/>
            <person name="Fiore M.F."/>
            <person name="Schneider M.P."/>
        </authorList>
    </citation>
    <scope>NUCLEOTIDE SEQUENCE [LARGE SCALE GENOMIC DNA]</scope>
    <source>
        <strain evidence="3 4">CENA21</strain>
    </source>
</reference>
<protein>
    <submittedName>
        <fullName evidence="3">Uncharacterized protein</fullName>
    </submittedName>
</protein>
<evidence type="ECO:0000256" key="2">
    <source>
        <dbReference type="SAM" id="Phobius"/>
    </source>
</evidence>
<feature type="coiled-coil region" evidence="1">
    <location>
        <begin position="55"/>
        <end position="82"/>
    </location>
</feature>
<feature type="transmembrane region" description="Helical" evidence="2">
    <location>
        <begin position="6"/>
        <end position="24"/>
    </location>
</feature>
<reference evidence="4" key="1">
    <citation type="submission" date="2015-07" db="EMBL/GenBank/DDBJ databases">
        <title>Genome Of Nitrogen-Fixing Cyanobacterium Nostoc piscinale CENA21 From Solimoes/Amazon River Floodplain Sediments And Comparative Genomics To Uncover Biosynthetic Natural Products Potential.</title>
        <authorList>
            <person name="Leao T.F."/>
            <person name="Leao P.N."/>
            <person name="Guimaraes P.I."/>
            <person name="de Melo A.G.C."/>
            <person name="Ramos R.T.J."/>
            <person name="Silva A."/>
            <person name="Fiore M.F."/>
            <person name="Schneider M.P.C."/>
        </authorList>
    </citation>
    <scope>NUCLEOTIDE SEQUENCE [LARGE SCALE GENOMIC DNA]</scope>
    <source>
        <strain evidence="4">CENA21</strain>
    </source>
</reference>
<dbReference type="PATRIC" id="fig|224013.5.peg.4083"/>
<sequence>MVTVVVIINTLISLLLFYIAWRIWQIKGRIAWITDRLTAYEQCSQNLLSQTPQNLDISQQNIRNLRRGNQSLQLQLQQVRQIVSLLLLGQRLSKRYIRQSHSFGRTMTVPKTRTNNSNLSS</sequence>
<accession>A0A0M4T3A7</accession>
<evidence type="ECO:0000313" key="3">
    <source>
        <dbReference type="EMBL" id="ALF54158.1"/>
    </source>
</evidence>
<dbReference type="EMBL" id="CP012036">
    <property type="protein sequence ID" value="ALF54158.1"/>
    <property type="molecule type" value="Genomic_DNA"/>
</dbReference>
<dbReference type="RefSeq" id="WP_062294642.1">
    <property type="nucleotide sequence ID" value="NZ_CP012036.1"/>
</dbReference>
<gene>
    <name evidence="3" type="ORF">ACX27_17055</name>
</gene>
<dbReference type="OrthoDB" id="582659at2"/>
<dbReference type="KEGG" id="npz:ACX27_17055"/>
<keyword evidence="4" id="KW-1185">Reference proteome</keyword>
<keyword evidence="2" id="KW-0812">Transmembrane</keyword>
<dbReference type="AlphaFoldDB" id="A0A0M4T3A7"/>
<dbReference type="STRING" id="224013.ACX27_17055"/>
<keyword evidence="2" id="KW-1133">Transmembrane helix</keyword>
<name>A0A0M4T3A7_9NOSO</name>
<keyword evidence="2" id="KW-0472">Membrane</keyword>
<evidence type="ECO:0000313" key="4">
    <source>
        <dbReference type="Proteomes" id="UP000062645"/>
    </source>
</evidence>
<proteinExistence type="predicted"/>
<keyword evidence="1" id="KW-0175">Coiled coil</keyword>